<feature type="non-terminal residue" evidence="2">
    <location>
        <position position="1"/>
    </location>
</feature>
<dbReference type="Pfam" id="PF00069">
    <property type="entry name" value="Pkinase"/>
    <property type="match status" value="1"/>
</dbReference>
<dbReference type="InterPro" id="IPR051681">
    <property type="entry name" value="Ser/Thr_Kinases-Pseudokinases"/>
</dbReference>
<dbReference type="InParanoid" id="A0A067MJA1"/>
<gene>
    <name evidence="2" type="ORF">BOTBODRAFT_113974</name>
</gene>
<accession>A0A067MJA1</accession>
<dbReference type="InterPro" id="IPR008271">
    <property type="entry name" value="Ser/Thr_kinase_AS"/>
</dbReference>
<dbReference type="PANTHER" id="PTHR44329">
    <property type="entry name" value="SERINE/THREONINE-PROTEIN KINASE TNNI3K-RELATED"/>
    <property type="match status" value="1"/>
</dbReference>
<dbReference type="GO" id="GO:0005524">
    <property type="term" value="F:ATP binding"/>
    <property type="evidence" value="ECO:0007669"/>
    <property type="project" value="InterPro"/>
</dbReference>
<dbReference type="AlphaFoldDB" id="A0A067MJA1"/>
<dbReference type="PANTHER" id="PTHR44329:SF214">
    <property type="entry name" value="PROTEIN KINASE DOMAIN-CONTAINING PROTEIN"/>
    <property type="match status" value="1"/>
</dbReference>
<evidence type="ECO:0000313" key="3">
    <source>
        <dbReference type="Proteomes" id="UP000027195"/>
    </source>
</evidence>
<dbReference type="PROSITE" id="PS50011">
    <property type="entry name" value="PROTEIN_KINASE_DOM"/>
    <property type="match status" value="1"/>
</dbReference>
<dbReference type="PROSITE" id="PS00108">
    <property type="entry name" value="PROTEIN_KINASE_ST"/>
    <property type="match status" value="1"/>
</dbReference>
<dbReference type="InterPro" id="IPR000719">
    <property type="entry name" value="Prot_kinase_dom"/>
</dbReference>
<feature type="domain" description="Protein kinase" evidence="1">
    <location>
        <begin position="1"/>
        <end position="217"/>
    </location>
</feature>
<dbReference type="EMBL" id="KL198056">
    <property type="protein sequence ID" value="KDQ11656.1"/>
    <property type="molecule type" value="Genomic_DNA"/>
</dbReference>
<dbReference type="Proteomes" id="UP000027195">
    <property type="component" value="Unassembled WGS sequence"/>
</dbReference>
<reference evidence="3" key="1">
    <citation type="journal article" date="2014" name="Proc. Natl. Acad. Sci. U.S.A.">
        <title>Extensive sampling of basidiomycete genomes demonstrates inadequacy of the white-rot/brown-rot paradigm for wood decay fungi.</title>
        <authorList>
            <person name="Riley R."/>
            <person name="Salamov A.A."/>
            <person name="Brown D.W."/>
            <person name="Nagy L.G."/>
            <person name="Floudas D."/>
            <person name="Held B.W."/>
            <person name="Levasseur A."/>
            <person name="Lombard V."/>
            <person name="Morin E."/>
            <person name="Otillar R."/>
            <person name="Lindquist E.A."/>
            <person name="Sun H."/>
            <person name="LaButti K.M."/>
            <person name="Schmutz J."/>
            <person name="Jabbour D."/>
            <person name="Luo H."/>
            <person name="Baker S.E."/>
            <person name="Pisabarro A.G."/>
            <person name="Walton J.D."/>
            <person name="Blanchette R.A."/>
            <person name="Henrissat B."/>
            <person name="Martin F."/>
            <person name="Cullen D."/>
            <person name="Hibbett D.S."/>
            <person name="Grigoriev I.V."/>
        </authorList>
    </citation>
    <scope>NUCLEOTIDE SEQUENCE [LARGE SCALE GENOMIC DNA]</scope>
    <source>
        <strain evidence="3">FD-172 SS1</strain>
    </source>
</reference>
<dbReference type="OrthoDB" id="346907at2759"/>
<keyword evidence="3" id="KW-1185">Reference proteome</keyword>
<evidence type="ECO:0000259" key="1">
    <source>
        <dbReference type="PROSITE" id="PS50011"/>
    </source>
</evidence>
<dbReference type="SUPFAM" id="SSF56112">
    <property type="entry name" value="Protein kinase-like (PK-like)"/>
    <property type="match status" value="1"/>
</dbReference>
<dbReference type="STRING" id="930990.A0A067MJA1"/>
<dbReference type="HOGENOM" id="CLU_000288_7_18_1"/>
<dbReference type="InterPro" id="IPR011009">
    <property type="entry name" value="Kinase-like_dom_sf"/>
</dbReference>
<dbReference type="GO" id="GO:0004674">
    <property type="term" value="F:protein serine/threonine kinase activity"/>
    <property type="evidence" value="ECO:0007669"/>
    <property type="project" value="TreeGrafter"/>
</dbReference>
<name>A0A067MJA1_BOTB1</name>
<organism evidence="2 3">
    <name type="scientific">Botryobasidium botryosum (strain FD-172 SS1)</name>
    <dbReference type="NCBI Taxonomy" id="930990"/>
    <lineage>
        <taxon>Eukaryota</taxon>
        <taxon>Fungi</taxon>
        <taxon>Dikarya</taxon>
        <taxon>Basidiomycota</taxon>
        <taxon>Agaricomycotina</taxon>
        <taxon>Agaricomycetes</taxon>
        <taxon>Cantharellales</taxon>
        <taxon>Botryobasidiaceae</taxon>
        <taxon>Botryobasidium</taxon>
    </lineage>
</organism>
<evidence type="ECO:0000313" key="2">
    <source>
        <dbReference type="EMBL" id="KDQ11656.1"/>
    </source>
</evidence>
<protein>
    <recommendedName>
        <fullName evidence="1">Protein kinase domain-containing protein</fullName>
    </recommendedName>
</protein>
<dbReference type="SMART" id="SM00220">
    <property type="entry name" value="S_TKc"/>
    <property type="match status" value="1"/>
</dbReference>
<proteinExistence type="predicted"/>
<dbReference type="Gene3D" id="1.10.510.10">
    <property type="entry name" value="Transferase(Phosphotransferase) domain 1"/>
    <property type="match status" value="1"/>
</dbReference>
<sequence length="232" mass="25582">LGSSTYMISPWMDNGGALGYVEKNPQVDCLCLLMSSVRAQLVQIAEGLQYLHNFDPVVVHGDLKGANILISSSGDAHIADFGLSQAIIEGSIDDNSTTWHAAGSRRWQAPELVRAETKEQAQRTTASDIFAMGRVTVELLTRQVPFSEINDQAVLMTKVTNGELPSRPKDKETISRGFDKRMSRLITECCHMVPARRPNADEVVLRLKKAADNHNGAKTQRKVRMCGISFPM</sequence>